<keyword evidence="1" id="KW-1133">Transmembrane helix</keyword>
<feature type="transmembrane region" description="Helical" evidence="1">
    <location>
        <begin position="45"/>
        <end position="69"/>
    </location>
</feature>
<feature type="transmembrane region" description="Helical" evidence="1">
    <location>
        <begin position="194"/>
        <end position="211"/>
    </location>
</feature>
<accession>A0A1F5UWT3</accession>
<protein>
    <recommendedName>
        <fullName evidence="4">Urease accessory protein UreH-like transmembrane domain-containing protein</fullName>
    </recommendedName>
</protein>
<dbReference type="Proteomes" id="UP000179157">
    <property type="component" value="Unassembled WGS sequence"/>
</dbReference>
<dbReference type="PANTHER" id="PTHR36394:SF1">
    <property type="entry name" value="OS01G0277700 PROTEIN"/>
    <property type="match status" value="1"/>
</dbReference>
<dbReference type="STRING" id="1817864.A2Z21_09175"/>
<keyword evidence="1" id="KW-0812">Transmembrane</keyword>
<evidence type="ECO:0000313" key="3">
    <source>
        <dbReference type="Proteomes" id="UP000179157"/>
    </source>
</evidence>
<dbReference type="AlphaFoldDB" id="A0A1F5UWT3"/>
<proteinExistence type="predicted"/>
<dbReference type="PANTHER" id="PTHR36394">
    <property type="entry name" value="OS01G0277700 PROTEIN"/>
    <property type="match status" value="1"/>
</dbReference>
<evidence type="ECO:0008006" key="4">
    <source>
        <dbReference type="Google" id="ProtNLM"/>
    </source>
</evidence>
<dbReference type="EMBL" id="MFGX01000052">
    <property type="protein sequence ID" value="OGF55590.1"/>
    <property type="molecule type" value="Genomic_DNA"/>
</dbReference>
<comment type="caution">
    <text evidence="2">The sequence shown here is derived from an EMBL/GenBank/DDBJ whole genome shotgun (WGS) entry which is preliminary data.</text>
</comment>
<keyword evidence="1" id="KW-0472">Membrane</keyword>
<feature type="transmembrane region" description="Helical" evidence="1">
    <location>
        <begin position="75"/>
        <end position="96"/>
    </location>
</feature>
<evidence type="ECO:0000313" key="2">
    <source>
        <dbReference type="EMBL" id="OGF55590.1"/>
    </source>
</evidence>
<sequence>MWETVVLTGAAATAAITHTLIPDHWMPYVLMAQAKRWPMNKSLRVTGFGAIVHLSATTLLGILAAVVGSELSKRYSAWAELVGGVLLISFGLYFAWRGWRTFQRGRHHHDHLHEEHPHALERSDFALGAILGSRPCAEALPIFFAASMLGVFSSLAAVGAWVLVTVVSMLGIVWLSLKSLRHFRLDFFEKYGELSSGLLIALVGGTILLLGI</sequence>
<name>A0A1F5UWT3_FRAXR</name>
<feature type="transmembrane region" description="Helical" evidence="1">
    <location>
        <begin position="142"/>
        <end position="174"/>
    </location>
</feature>
<reference evidence="2 3" key="1">
    <citation type="journal article" date="2016" name="Nat. Commun.">
        <title>Thousands of microbial genomes shed light on interconnected biogeochemical processes in an aquifer system.</title>
        <authorList>
            <person name="Anantharaman K."/>
            <person name="Brown C.T."/>
            <person name="Hug L.A."/>
            <person name="Sharon I."/>
            <person name="Castelle C.J."/>
            <person name="Probst A.J."/>
            <person name="Thomas B.C."/>
            <person name="Singh A."/>
            <person name="Wilkins M.J."/>
            <person name="Karaoz U."/>
            <person name="Brodie E.L."/>
            <person name="Williams K.H."/>
            <person name="Hubbard S.S."/>
            <person name="Banfield J.F."/>
        </authorList>
    </citation>
    <scope>NUCLEOTIDE SEQUENCE [LARGE SCALE GENOMIC DNA]</scope>
    <source>
        <strain evidence="3">RBG_16_55_9</strain>
    </source>
</reference>
<gene>
    <name evidence="2" type="ORF">A2Z21_09175</name>
</gene>
<organism evidence="2 3">
    <name type="scientific">Fraserbacteria sp. (strain RBG_16_55_9)</name>
    <dbReference type="NCBI Taxonomy" id="1817864"/>
    <lineage>
        <taxon>Bacteria</taxon>
        <taxon>Candidatus Fraseribacteriota</taxon>
    </lineage>
</organism>
<evidence type="ECO:0000256" key="1">
    <source>
        <dbReference type="SAM" id="Phobius"/>
    </source>
</evidence>